<reference evidence="2 3" key="1">
    <citation type="submission" date="2021-07" db="EMBL/GenBank/DDBJ databases">
        <title>Paenibacillus radiodurans sp. nov., isolated from the southeastern edge of Tengger Desert.</title>
        <authorList>
            <person name="Zhang G."/>
        </authorList>
    </citation>
    <scope>NUCLEOTIDE SEQUENCE [LARGE SCALE GENOMIC DNA]</scope>
    <source>
        <strain evidence="2 3">DT7-4</strain>
    </source>
</reference>
<proteinExistence type="predicted"/>
<comment type="caution">
    <text evidence="2">The sequence shown here is derived from an EMBL/GenBank/DDBJ whole genome shotgun (WGS) entry which is preliminary data.</text>
</comment>
<dbReference type="Proteomes" id="UP000812277">
    <property type="component" value="Unassembled WGS sequence"/>
</dbReference>
<keyword evidence="3" id="KW-1185">Reference proteome</keyword>
<dbReference type="RefSeq" id="WP_219871096.1">
    <property type="nucleotide sequence ID" value="NZ_JAHZIJ010000001.1"/>
</dbReference>
<evidence type="ECO:0000313" key="2">
    <source>
        <dbReference type="EMBL" id="MBW7473913.1"/>
    </source>
</evidence>
<gene>
    <name evidence="2" type="ORF">K0T92_04095</name>
</gene>
<protein>
    <submittedName>
        <fullName evidence="2">Uncharacterized protein</fullName>
    </submittedName>
</protein>
<sequence>MLKQMKRHAEGKKKLPSNVGAYGGEGHLADMMLEPFIDDENIDDDPK</sequence>
<feature type="region of interest" description="Disordered" evidence="1">
    <location>
        <begin position="1"/>
        <end position="21"/>
    </location>
</feature>
<accession>A0ABS7D1X0</accession>
<evidence type="ECO:0000313" key="3">
    <source>
        <dbReference type="Proteomes" id="UP000812277"/>
    </source>
</evidence>
<feature type="compositionally biased region" description="Basic residues" evidence="1">
    <location>
        <begin position="1"/>
        <end position="15"/>
    </location>
</feature>
<dbReference type="EMBL" id="JAHZIJ010000001">
    <property type="protein sequence ID" value="MBW7473913.1"/>
    <property type="molecule type" value="Genomic_DNA"/>
</dbReference>
<evidence type="ECO:0000256" key="1">
    <source>
        <dbReference type="SAM" id="MobiDB-lite"/>
    </source>
</evidence>
<name>A0ABS7D1X0_9BACL</name>
<organism evidence="2 3">
    <name type="scientific">Paenibacillus oenotherae</name>
    <dbReference type="NCBI Taxonomy" id="1435645"/>
    <lineage>
        <taxon>Bacteria</taxon>
        <taxon>Bacillati</taxon>
        <taxon>Bacillota</taxon>
        <taxon>Bacilli</taxon>
        <taxon>Bacillales</taxon>
        <taxon>Paenibacillaceae</taxon>
        <taxon>Paenibacillus</taxon>
    </lineage>
</organism>